<dbReference type="Gene3D" id="1.20.140.40">
    <property type="entry name" value="Invertase/pectin methylesterase inhibitor family protein"/>
    <property type="match status" value="1"/>
</dbReference>
<evidence type="ECO:0000313" key="4">
    <source>
        <dbReference type="Proteomes" id="UP001630127"/>
    </source>
</evidence>
<sequence length="179" mass="19370">MMAFNNHRALLVIAFSSVFLTLACEAHVTNLVSFISSSPDASPSPAPSPVGVKELPAVDVQGQVIKFVQKTVVAISAKTDDFFKNVVAKRLSGTECLKQCDENFESARDDAQSVLDSLSSGDFYKAAVDVDALATDVDTCNDCIKEMVGEDPEITKFDNWVIGITGDCLGELQKMHQLY</sequence>
<dbReference type="AlphaFoldDB" id="A0ABD3AK34"/>
<protein>
    <recommendedName>
        <fullName evidence="2">Pectinesterase inhibitor domain-containing protein</fullName>
    </recommendedName>
</protein>
<gene>
    <name evidence="3" type="ORF">ACH5RR_010861</name>
</gene>
<keyword evidence="4" id="KW-1185">Reference proteome</keyword>
<feature type="chain" id="PRO_5044805386" description="Pectinesterase inhibitor domain-containing protein" evidence="1">
    <location>
        <begin position="27"/>
        <end position="179"/>
    </location>
</feature>
<feature type="signal peptide" evidence="1">
    <location>
        <begin position="1"/>
        <end position="26"/>
    </location>
</feature>
<proteinExistence type="predicted"/>
<dbReference type="EMBL" id="JBJUIK010000004">
    <property type="protein sequence ID" value="KAL3531539.1"/>
    <property type="molecule type" value="Genomic_DNA"/>
</dbReference>
<accession>A0ABD3AK34</accession>
<keyword evidence="1" id="KW-0732">Signal</keyword>
<comment type="caution">
    <text evidence="3">The sequence shown here is derived from an EMBL/GenBank/DDBJ whole genome shotgun (WGS) entry which is preliminary data.</text>
</comment>
<dbReference type="Pfam" id="PF04043">
    <property type="entry name" value="PMEI"/>
    <property type="match status" value="1"/>
</dbReference>
<organism evidence="3 4">
    <name type="scientific">Cinchona calisaya</name>
    <dbReference type="NCBI Taxonomy" id="153742"/>
    <lineage>
        <taxon>Eukaryota</taxon>
        <taxon>Viridiplantae</taxon>
        <taxon>Streptophyta</taxon>
        <taxon>Embryophyta</taxon>
        <taxon>Tracheophyta</taxon>
        <taxon>Spermatophyta</taxon>
        <taxon>Magnoliopsida</taxon>
        <taxon>eudicotyledons</taxon>
        <taxon>Gunneridae</taxon>
        <taxon>Pentapetalae</taxon>
        <taxon>asterids</taxon>
        <taxon>lamiids</taxon>
        <taxon>Gentianales</taxon>
        <taxon>Rubiaceae</taxon>
        <taxon>Cinchonoideae</taxon>
        <taxon>Cinchoneae</taxon>
        <taxon>Cinchona</taxon>
    </lineage>
</organism>
<dbReference type="Proteomes" id="UP001630127">
    <property type="component" value="Unassembled WGS sequence"/>
</dbReference>
<dbReference type="InterPro" id="IPR006501">
    <property type="entry name" value="Pectinesterase_inhib_dom"/>
</dbReference>
<reference evidence="3 4" key="1">
    <citation type="submission" date="2024-11" db="EMBL/GenBank/DDBJ databases">
        <title>A near-complete genome assembly of Cinchona calisaya.</title>
        <authorList>
            <person name="Lian D.C."/>
            <person name="Zhao X.W."/>
            <person name="Wei L."/>
        </authorList>
    </citation>
    <scope>NUCLEOTIDE SEQUENCE [LARGE SCALE GENOMIC DNA]</scope>
    <source>
        <tissue evidence="3">Nenye</tissue>
    </source>
</reference>
<evidence type="ECO:0000256" key="1">
    <source>
        <dbReference type="SAM" id="SignalP"/>
    </source>
</evidence>
<feature type="domain" description="Pectinesterase inhibitor" evidence="2">
    <location>
        <begin position="64"/>
        <end position="148"/>
    </location>
</feature>
<dbReference type="SUPFAM" id="SSF101148">
    <property type="entry name" value="Plant invertase/pectin methylesterase inhibitor"/>
    <property type="match status" value="1"/>
</dbReference>
<name>A0ABD3AK34_9GENT</name>
<evidence type="ECO:0000259" key="2">
    <source>
        <dbReference type="Pfam" id="PF04043"/>
    </source>
</evidence>
<dbReference type="InterPro" id="IPR035513">
    <property type="entry name" value="Invertase/methylesterase_inhib"/>
</dbReference>
<evidence type="ECO:0000313" key="3">
    <source>
        <dbReference type="EMBL" id="KAL3531539.1"/>
    </source>
</evidence>